<proteinExistence type="predicted"/>
<dbReference type="AlphaFoldDB" id="A0A1F4ZC62"/>
<comment type="caution">
    <text evidence="1">The sequence shown here is derived from an EMBL/GenBank/DDBJ whole genome shotgun (WGS) entry which is preliminary data.</text>
</comment>
<evidence type="ECO:0000313" key="1">
    <source>
        <dbReference type="EMBL" id="OGD03920.1"/>
    </source>
</evidence>
<dbReference type="InterPro" id="IPR036113">
    <property type="entry name" value="Asp/Glu-ADT_sf_sub_c"/>
</dbReference>
<dbReference type="InterPro" id="IPR003837">
    <property type="entry name" value="GatC"/>
</dbReference>
<reference evidence="1 2" key="1">
    <citation type="journal article" date="2016" name="Nat. Commun.">
        <title>Thousands of microbial genomes shed light on interconnected biogeochemical processes in an aquifer system.</title>
        <authorList>
            <person name="Anantharaman K."/>
            <person name="Brown C.T."/>
            <person name="Hug L.A."/>
            <person name="Sharon I."/>
            <person name="Castelle C.J."/>
            <person name="Probst A.J."/>
            <person name="Thomas B.C."/>
            <person name="Singh A."/>
            <person name="Wilkins M.J."/>
            <person name="Karaoz U."/>
            <person name="Brodie E.L."/>
            <person name="Williams K.H."/>
            <person name="Hubbard S.S."/>
            <person name="Banfield J.F."/>
        </authorList>
    </citation>
    <scope>NUCLEOTIDE SEQUENCE [LARGE SCALE GENOMIC DNA]</scope>
</reference>
<sequence>MDVAHVAKLANLILKPGDEKKFQEQFEETLKTVNIINELDTSGVEPTSQVTGLVNVVHQDEIDTSRILPPPSSNNGYFVVPAIFDNE</sequence>
<dbReference type="SUPFAM" id="SSF141000">
    <property type="entry name" value="Glu-tRNAGln amidotransferase C subunit"/>
    <property type="match status" value="1"/>
</dbReference>
<name>A0A1F4ZC62_9BACT</name>
<dbReference type="Gene3D" id="1.10.20.60">
    <property type="entry name" value="Glu-tRNAGln amidotransferase C subunit, N-terminal domain"/>
    <property type="match status" value="1"/>
</dbReference>
<organism evidence="1 2">
    <name type="scientific">Candidatus Amesbacteria bacterium RIFCSPLOWO2_01_FULL_48_25</name>
    <dbReference type="NCBI Taxonomy" id="1797259"/>
    <lineage>
        <taxon>Bacteria</taxon>
        <taxon>Candidatus Amesiibacteriota</taxon>
    </lineage>
</organism>
<accession>A0A1F4ZC62</accession>
<dbReference type="STRING" id="1797259.A2989_04445"/>
<dbReference type="EMBL" id="MEXN01000004">
    <property type="protein sequence ID" value="OGD03920.1"/>
    <property type="molecule type" value="Genomic_DNA"/>
</dbReference>
<dbReference type="NCBIfam" id="TIGR00135">
    <property type="entry name" value="gatC"/>
    <property type="match status" value="1"/>
</dbReference>
<gene>
    <name evidence="1" type="ORF">A2989_04445</name>
</gene>
<dbReference type="GO" id="GO:0006450">
    <property type="term" value="P:regulation of translational fidelity"/>
    <property type="evidence" value="ECO:0007669"/>
    <property type="project" value="InterPro"/>
</dbReference>
<protein>
    <recommendedName>
        <fullName evidence="3">Aspartyl/glutamyl-tRNA(Asn/Gln) amidotransferase subunit C</fullName>
    </recommendedName>
</protein>
<evidence type="ECO:0008006" key="3">
    <source>
        <dbReference type="Google" id="ProtNLM"/>
    </source>
</evidence>
<dbReference type="Proteomes" id="UP000177080">
    <property type="component" value="Unassembled WGS sequence"/>
</dbReference>
<evidence type="ECO:0000313" key="2">
    <source>
        <dbReference type="Proteomes" id="UP000177080"/>
    </source>
</evidence>
<dbReference type="Pfam" id="PF02686">
    <property type="entry name" value="GatC"/>
    <property type="match status" value="1"/>
</dbReference>